<accession>A0A846XSK1</accession>
<sequence length="55" mass="6322">MVHVHTHPSPLHSLRTYLHRAMARHALTFQERRNLDAAHAHPAVYTASLGSHPHW</sequence>
<reference evidence="1 2" key="1">
    <citation type="submission" date="2020-04" db="EMBL/GenBank/DDBJ databases">
        <title>MicrobeNet Type strains.</title>
        <authorList>
            <person name="Nicholson A.C."/>
        </authorList>
    </citation>
    <scope>NUCLEOTIDE SEQUENCE [LARGE SCALE GENOMIC DNA]</scope>
    <source>
        <strain evidence="1 2">JCM 12354</strain>
    </source>
</reference>
<name>A0A846XSK1_9NOCA</name>
<protein>
    <submittedName>
        <fullName evidence="1">Uncharacterized protein</fullName>
    </submittedName>
</protein>
<dbReference type="RefSeq" id="WP_157102697.1">
    <property type="nucleotide sequence ID" value="NZ_JAAXOP010000002.1"/>
</dbReference>
<dbReference type="AlphaFoldDB" id="A0A846XSK1"/>
<evidence type="ECO:0000313" key="2">
    <source>
        <dbReference type="Proteomes" id="UP000565711"/>
    </source>
</evidence>
<organism evidence="1 2">
    <name type="scientific">Nocardia vermiculata</name>
    <dbReference type="NCBI Taxonomy" id="257274"/>
    <lineage>
        <taxon>Bacteria</taxon>
        <taxon>Bacillati</taxon>
        <taxon>Actinomycetota</taxon>
        <taxon>Actinomycetes</taxon>
        <taxon>Mycobacteriales</taxon>
        <taxon>Nocardiaceae</taxon>
        <taxon>Nocardia</taxon>
    </lineage>
</organism>
<comment type="caution">
    <text evidence="1">The sequence shown here is derived from an EMBL/GenBank/DDBJ whole genome shotgun (WGS) entry which is preliminary data.</text>
</comment>
<evidence type="ECO:0000313" key="1">
    <source>
        <dbReference type="EMBL" id="NKY49587.1"/>
    </source>
</evidence>
<dbReference type="EMBL" id="JAAXOP010000002">
    <property type="protein sequence ID" value="NKY49587.1"/>
    <property type="molecule type" value="Genomic_DNA"/>
</dbReference>
<dbReference type="Proteomes" id="UP000565711">
    <property type="component" value="Unassembled WGS sequence"/>
</dbReference>
<keyword evidence="2" id="KW-1185">Reference proteome</keyword>
<proteinExistence type="predicted"/>
<gene>
    <name evidence="1" type="ORF">HGA08_05085</name>
</gene>